<dbReference type="AlphaFoldDB" id="A0A8K0E3N8"/>
<dbReference type="GO" id="GO:0009941">
    <property type="term" value="C:chloroplast envelope"/>
    <property type="evidence" value="ECO:0007669"/>
    <property type="project" value="TreeGrafter"/>
</dbReference>
<dbReference type="Proteomes" id="UP000796880">
    <property type="component" value="Unassembled WGS sequence"/>
</dbReference>
<gene>
    <name evidence="1" type="ORF">FNV43_RR17429</name>
</gene>
<comment type="caution">
    <text evidence="1">The sequence shown here is derived from an EMBL/GenBank/DDBJ whole genome shotgun (WGS) entry which is preliminary data.</text>
</comment>
<evidence type="ECO:0000313" key="2">
    <source>
        <dbReference type="Proteomes" id="UP000796880"/>
    </source>
</evidence>
<accession>A0A8K0E3N8</accession>
<sequence length="456" mass="52383">MTNQRWWSSSLRRPSTTNSMSNFFGLELSGSITKPSIFNTITFFPFIENLTTLKIPPIPSSASLLPPSIHGTKCKPKGRSTSRNFKVHTANSSPTTRPDARNLATTQVEEQVEVEVAEGYTITQFCDKIIDVFLNEKPKSREWRKYLLFREEWHKYRESFYNRCITRADMETEPTMKQKLISMGRKVKKIDDEMERHSELLKEIQDSPSDINVIVTRRREDFTGEFFRHLNLLLETFDSLEDRDDMARLGARCLSAVSAYDNTLEIVETLDVAQAKFDDIINSPSIDAACEKIKSLAKAKELDSSLILLINGAWASAKESTTMKNEVKDIMYRLYTATKSSLRSIAPEEIKLLKHLLNITDPEERFSALATAFSPGDGHESKDPNGLYTTPKELHKWIKIMLDAYHLNKEETDIREARELIQPVVIQRLFILKETIEEEYLEQPTPEKSQTEEEAL</sequence>
<dbReference type="PANTHER" id="PTHR31755">
    <property type="entry name" value="FOLATE RECEPTOR-LIKE"/>
    <property type="match status" value="1"/>
</dbReference>
<name>A0A8K0E3N8_9ROSA</name>
<keyword evidence="2" id="KW-1185">Reference proteome</keyword>
<evidence type="ECO:0000313" key="1">
    <source>
        <dbReference type="EMBL" id="KAF3439154.1"/>
    </source>
</evidence>
<dbReference type="GO" id="GO:0009535">
    <property type="term" value="C:chloroplast thylakoid membrane"/>
    <property type="evidence" value="ECO:0007669"/>
    <property type="project" value="TreeGrafter"/>
</dbReference>
<protein>
    <submittedName>
        <fullName evidence="1">Uncharacterized protein</fullName>
    </submittedName>
</protein>
<proteinExistence type="predicted"/>
<dbReference type="InterPro" id="IPR040320">
    <property type="entry name" value="At4g37920-like"/>
</dbReference>
<dbReference type="PANTHER" id="PTHR31755:SF2">
    <property type="entry name" value="OS08G0320800 PROTEIN"/>
    <property type="match status" value="1"/>
</dbReference>
<dbReference type="EMBL" id="VOIH02000008">
    <property type="protein sequence ID" value="KAF3439154.1"/>
    <property type="molecule type" value="Genomic_DNA"/>
</dbReference>
<reference evidence="1" key="1">
    <citation type="submission" date="2020-03" db="EMBL/GenBank/DDBJ databases">
        <title>A high-quality chromosome-level genome assembly of a woody plant with both climbing and erect habits, Rhamnella rubrinervis.</title>
        <authorList>
            <person name="Lu Z."/>
            <person name="Yang Y."/>
            <person name="Zhu X."/>
            <person name="Sun Y."/>
        </authorList>
    </citation>
    <scope>NUCLEOTIDE SEQUENCE</scope>
    <source>
        <strain evidence="1">BYM</strain>
        <tissue evidence="1">Leaf</tissue>
    </source>
</reference>
<dbReference type="OrthoDB" id="509361at2759"/>
<organism evidence="1 2">
    <name type="scientific">Rhamnella rubrinervis</name>
    <dbReference type="NCBI Taxonomy" id="2594499"/>
    <lineage>
        <taxon>Eukaryota</taxon>
        <taxon>Viridiplantae</taxon>
        <taxon>Streptophyta</taxon>
        <taxon>Embryophyta</taxon>
        <taxon>Tracheophyta</taxon>
        <taxon>Spermatophyta</taxon>
        <taxon>Magnoliopsida</taxon>
        <taxon>eudicotyledons</taxon>
        <taxon>Gunneridae</taxon>
        <taxon>Pentapetalae</taxon>
        <taxon>rosids</taxon>
        <taxon>fabids</taxon>
        <taxon>Rosales</taxon>
        <taxon>Rhamnaceae</taxon>
        <taxon>rhamnoid group</taxon>
        <taxon>Rhamneae</taxon>
        <taxon>Rhamnella</taxon>
    </lineage>
</organism>